<keyword evidence="3" id="KW-1185">Reference proteome</keyword>
<sequence length="207" mass="23212">MTFEQKTRTLAAAAGCLAVLGSAVCEAAEEGREAPQEKANKDLPVKVCPSAPRQEAPAMPSLESVIAVWGFPMKMLADGYVEYDGWVGRQEFGTVMAFWKADSRTSAWYGLMNYPEDLADLSLRFKYVRTTATRFEVDCEGRKLRAVERVRTAAPFIKGEVFARRPLSRKWVNIFDGHIDPKASTQIEDREGEIFERSFAMACSRPE</sequence>
<evidence type="ECO:0008006" key="4">
    <source>
        <dbReference type="Google" id="ProtNLM"/>
    </source>
</evidence>
<feature type="chain" id="PRO_5003846450" description="DUF1579 domain-containing protein" evidence="1">
    <location>
        <begin position="28"/>
        <end position="207"/>
    </location>
</feature>
<reference evidence="2 3" key="1">
    <citation type="submission" date="2012-05" db="EMBL/GenBank/DDBJ databases">
        <title>The Genome Sequence of Sutterella wadsworthensis 2_1_59BFAA.</title>
        <authorList>
            <consortium name="The Broad Institute Genome Sequencing Platform"/>
            <person name="Earl A."/>
            <person name="Ward D."/>
            <person name="Feldgarden M."/>
            <person name="Gevers D."/>
            <person name="Daigneault M."/>
            <person name="Strauss J."/>
            <person name="Allen-Vercoe E."/>
            <person name="Walker B."/>
            <person name="Young S.K."/>
            <person name="Zeng Q."/>
            <person name="Gargeya S."/>
            <person name="Fitzgerald M."/>
            <person name="Haas B."/>
            <person name="Abouelleil A."/>
            <person name="Alvarado L."/>
            <person name="Arachchi H.M."/>
            <person name="Berlin A.M."/>
            <person name="Chapman S.B."/>
            <person name="Goldberg J."/>
            <person name="Griggs A."/>
            <person name="Gujja S."/>
            <person name="Hansen M."/>
            <person name="Howarth C."/>
            <person name="Imamovic A."/>
            <person name="Larimer J."/>
            <person name="McCowen C."/>
            <person name="Montmayeur A."/>
            <person name="Murphy C."/>
            <person name="Neiman D."/>
            <person name="Pearson M."/>
            <person name="Priest M."/>
            <person name="Roberts A."/>
            <person name="Saif S."/>
            <person name="Shea T."/>
            <person name="Sisk P."/>
            <person name="Sykes S."/>
            <person name="Wortman J."/>
            <person name="Nusbaum C."/>
            <person name="Birren B."/>
        </authorList>
    </citation>
    <scope>NUCLEOTIDE SEQUENCE [LARGE SCALE GENOMIC DNA]</scope>
    <source>
        <strain evidence="2 3">2_1_59BFAA</strain>
    </source>
</reference>
<dbReference type="Proteomes" id="UP000005835">
    <property type="component" value="Unassembled WGS sequence"/>
</dbReference>
<feature type="signal peptide" evidence="1">
    <location>
        <begin position="1"/>
        <end position="27"/>
    </location>
</feature>
<evidence type="ECO:0000313" key="3">
    <source>
        <dbReference type="Proteomes" id="UP000005835"/>
    </source>
</evidence>
<keyword evidence="1" id="KW-0732">Signal</keyword>
<gene>
    <name evidence="2" type="ORF">HMPREF9465_01440</name>
</gene>
<dbReference type="HOGENOM" id="CLU_1325801_0_0_4"/>
<proteinExistence type="predicted"/>
<evidence type="ECO:0000256" key="1">
    <source>
        <dbReference type="SAM" id="SignalP"/>
    </source>
</evidence>
<dbReference type="RefSeq" id="WP_005435535.1">
    <property type="nucleotide sequence ID" value="NZ_JH815516.1"/>
</dbReference>
<evidence type="ECO:0000313" key="2">
    <source>
        <dbReference type="EMBL" id="EKB30961.1"/>
    </source>
</evidence>
<dbReference type="AlphaFoldDB" id="K1JL62"/>
<protein>
    <recommendedName>
        <fullName evidence="4">DUF1579 domain-containing protein</fullName>
    </recommendedName>
</protein>
<name>K1JL62_9BURK</name>
<dbReference type="EMBL" id="ADMG01000033">
    <property type="protein sequence ID" value="EKB30961.1"/>
    <property type="molecule type" value="Genomic_DNA"/>
</dbReference>
<comment type="caution">
    <text evidence="2">The sequence shown here is derived from an EMBL/GenBank/DDBJ whole genome shotgun (WGS) entry which is preliminary data.</text>
</comment>
<accession>K1JL62</accession>
<organism evidence="2 3">
    <name type="scientific">Sutterella wadsworthensis 2_1_59BFAA</name>
    <dbReference type="NCBI Taxonomy" id="742823"/>
    <lineage>
        <taxon>Bacteria</taxon>
        <taxon>Pseudomonadati</taxon>
        <taxon>Pseudomonadota</taxon>
        <taxon>Betaproteobacteria</taxon>
        <taxon>Burkholderiales</taxon>
        <taxon>Sutterellaceae</taxon>
        <taxon>Sutterella</taxon>
    </lineage>
</organism>
<dbReference type="PATRIC" id="fig|742823.3.peg.1434"/>